<evidence type="ECO:0000313" key="3">
    <source>
        <dbReference type="Proteomes" id="UP000887572"/>
    </source>
</evidence>
<keyword evidence="2" id="KW-0472">Membrane</keyword>
<organism evidence="3 4">
    <name type="scientific">Globodera rostochiensis</name>
    <name type="common">Golden nematode worm</name>
    <name type="synonym">Heterodera rostochiensis</name>
    <dbReference type="NCBI Taxonomy" id="31243"/>
    <lineage>
        <taxon>Eukaryota</taxon>
        <taxon>Metazoa</taxon>
        <taxon>Ecdysozoa</taxon>
        <taxon>Nematoda</taxon>
        <taxon>Chromadorea</taxon>
        <taxon>Rhabditida</taxon>
        <taxon>Tylenchina</taxon>
        <taxon>Tylenchomorpha</taxon>
        <taxon>Tylenchoidea</taxon>
        <taxon>Heteroderidae</taxon>
        <taxon>Heteroderinae</taxon>
        <taxon>Globodera</taxon>
    </lineage>
</organism>
<sequence length="152" mass="18089">MRRRRQLPPPVPVPRVLVPCSVGGSRYFWVQQKWAARWDKKRKKRQKRMPRLKLKKRLKKRQSPRKSFISPPLSSRKKLALSEAVIYGLWYLCADLQLLVIACFVNRRDRRLLIRQLFSGRWVAHGQNKRESGTLRNEIGDRIKRWTSTEGS</sequence>
<keyword evidence="2" id="KW-0812">Transmembrane</keyword>
<feature type="region of interest" description="Disordered" evidence="1">
    <location>
        <begin position="40"/>
        <end position="70"/>
    </location>
</feature>
<name>A0A914HIL2_GLORO</name>
<accession>A0A914HIL2</accession>
<evidence type="ECO:0000256" key="2">
    <source>
        <dbReference type="SAM" id="Phobius"/>
    </source>
</evidence>
<evidence type="ECO:0000313" key="4">
    <source>
        <dbReference type="WBParaSite" id="Gr19_v10_g1797.t1"/>
    </source>
</evidence>
<dbReference type="Proteomes" id="UP000887572">
    <property type="component" value="Unplaced"/>
</dbReference>
<feature type="compositionally biased region" description="Basic residues" evidence="1">
    <location>
        <begin position="40"/>
        <end position="64"/>
    </location>
</feature>
<proteinExistence type="predicted"/>
<keyword evidence="3" id="KW-1185">Reference proteome</keyword>
<reference evidence="4" key="1">
    <citation type="submission" date="2022-11" db="UniProtKB">
        <authorList>
            <consortium name="WormBaseParasite"/>
        </authorList>
    </citation>
    <scope>IDENTIFICATION</scope>
</reference>
<dbReference type="AlphaFoldDB" id="A0A914HIL2"/>
<keyword evidence="2" id="KW-1133">Transmembrane helix</keyword>
<feature type="transmembrane region" description="Helical" evidence="2">
    <location>
        <begin position="84"/>
        <end position="105"/>
    </location>
</feature>
<evidence type="ECO:0000256" key="1">
    <source>
        <dbReference type="SAM" id="MobiDB-lite"/>
    </source>
</evidence>
<protein>
    <submittedName>
        <fullName evidence="4">Uncharacterized protein</fullName>
    </submittedName>
</protein>
<dbReference type="WBParaSite" id="Gr19_v10_g1797.t1">
    <property type="protein sequence ID" value="Gr19_v10_g1797.t1"/>
    <property type="gene ID" value="Gr19_v10_g1797"/>
</dbReference>